<evidence type="ECO:0000313" key="2">
    <source>
        <dbReference type="Proteomes" id="UP001367922"/>
    </source>
</evidence>
<organism evidence="1 2">
    <name type="scientific">Bacillus yunxiaonensis</name>
    <dbReference type="NCBI Taxonomy" id="3127665"/>
    <lineage>
        <taxon>Bacteria</taxon>
        <taxon>Bacillati</taxon>
        <taxon>Bacillota</taxon>
        <taxon>Bacilli</taxon>
        <taxon>Bacillales</taxon>
        <taxon>Bacillaceae</taxon>
        <taxon>Bacillus</taxon>
    </lineage>
</organism>
<comment type="caution">
    <text evidence="1">The sequence shown here is derived from an EMBL/GenBank/DDBJ whole genome shotgun (WGS) entry which is preliminary data.</text>
</comment>
<accession>A0ABU8G231</accession>
<dbReference type="Pfam" id="PF10957">
    <property type="entry name" value="Spore_Cse60"/>
    <property type="match status" value="1"/>
</dbReference>
<gene>
    <name evidence="1" type="ORF">WAX78_23310</name>
</gene>
<dbReference type="EMBL" id="JBAWSV010000012">
    <property type="protein sequence ID" value="MEI4832320.1"/>
    <property type="molecule type" value="Genomic_DNA"/>
</dbReference>
<evidence type="ECO:0000313" key="1">
    <source>
        <dbReference type="EMBL" id="MEI4832320.1"/>
    </source>
</evidence>
<proteinExistence type="predicted"/>
<reference evidence="1 2" key="1">
    <citation type="submission" date="2024-01" db="EMBL/GenBank/DDBJ databases">
        <title>Seven novel Bacillus-like species.</title>
        <authorList>
            <person name="Liu G."/>
        </authorList>
    </citation>
    <scope>NUCLEOTIDE SEQUENCE [LARGE SCALE GENOMIC DNA]</scope>
    <source>
        <strain evidence="1 2">FJAT-53711</strain>
    </source>
</reference>
<dbReference type="RefSeq" id="WP_336484452.1">
    <property type="nucleotide sequence ID" value="NZ_JBAWSV010000012.1"/>
</dbReference>
<keyword evidence="2" id="KW-1185">Reference proteome</keyword>
<sequence length="61" mass="7250">MIRVKIFDESHEKDLEEAINVFLKKMDEEQIVDIKYQVSVSNNDEESQIYCFSAMIIYKTT</sequence>
<name>A0ABU8G231_9BACI</name>
<dbReference type="Proteomes" id="UP001367922">
    <property type="component" value="Unassembled WGS sequence"/>
</dbReference>
<protein>
    <submittedName>
        <fullName evidence="1">Sporulation protein Cse60</fullName>
    </submittedName>
</protein>
<dbReference type="InterPro" id="IPR020296">
    <property type="entry name" value="Spore_Cse60"/>
</dbReference>